<dbReference type="InterPro" id="IPR011990">
    <property type="entry name" value="TPR-like_helical_dom_sf"/>
</dbReference>
<keyword evidence="4" id="KW-0472">Membrane</keyword>
<evidence type="ECO:0000259" key="6">
    <source>
        <dbReference type="Pfam" id="PF07980"/>
    </source>
</evidence>
<evidence type="ECO:0000256" key="3">
    <source>
        <dbReference type="ARBA" id="ARBA00022729"/>
    </source>
</evidence>
<keyword evidence="5" id="KW-0998">Cell outer membrane</keyword>
<dbReference type="Proteomes" id="UP000677244">
    <property type="component" value="Unassembled WGS sequence"/>
</dbReference>
<evidence type="ECO:0000259" key="7">
    <source>
        <dbReference type="Pfam" id="PF14322"/>
    </source>
</evidence>
<evidence type="ECO:0000313" key="9">
    <source>
        <dbReference type="Proteomes" id="UP000677244"/>
    </source>
</evidence>
<keyword evidence="9" id="KW-1185">Reference proteome</keyword>
<comment type="subcellular location">
    <subcellularLocation>
        <location evidence="1">Cell outer membrane</location>
    </subcellularLocation>
</comment>
<dbReference type="InterPro" id="IPR012944">
    <property type="entry name" value="SusD_RagB_dom"/>
</dbReference>
<evidence type="ECO:0000256" key="2">
    <source>
        <dbReference type="ARBA" id="ARBA00006275"/>
    </source>
</evidence>
<evidence type="ECO:0000256" key="1">
    <source>
        <dbReference type="ARBA" id="ARBA00004442"/>
    </source>
</evidence>
<feature type="domain" description="SusD-like N-terminal" evidence="7">
    <location>
        <begin position="70"/>
        <end position="221"/>
    </location>
</feature>
<accession>A0ABS3Z1J0</accession>
<dbReference type="EMBL" id="JAGHKO010000011">
    <property type="protein sequence ID" value="MBO9204036.1"/>
    <property type="molecule type" value="Genomic_DNA"/>
</dbReference>
<evidence type="ECO:0000256" key="5">
    <source>
        <dbReference type="ARBA" id="ARBA00023237"/>
    </source>
</evidence>
<name>A0ABS3Z1J0_9BACT</name>
<feature type="domain" description="RagB/SusD" evidence="6">
    <location>
        <begin position="290"/>
        <end position="566"/>
    </location>
</feature>
<gene>
    <name evidence="8" type="ORF">J7I42_27365</name>
</gene>
<evidence type="ECO:0000313" key="8">
    <source>
        <dbReference type="EMBL" id="MBO9204036.1"/>
    </source>
</evidence>
<protein>
    <submittedName>
        <fullName evidence="8">RagB/SusD family nutrient uptake outer membrane protein</fullName>
    </submittedName>
</protein>
<dbReference type="Gene3D" id="1.25.40.390">
    <property type="match status" value="1"/>
</dbReference>
<dbReference type="SUPFAM" id="SSF48452">
    <property type="entry name" value="TPR-like"/>
    <property type="match status" value="1"/>
</dbReference>
<evidence type="ECO:0000256" key="4">
    <source>
        <dbReference type="ARBA" id="ARBA00023136"/>
    </source>
</evidence>
<keyword evidence="3" id="KW-0732">Signal</keyword>
<sequence length="581" mass="66399">MKRLRNISWGTAALVAVSLTSCNKQLEEYNPGGATADAVWGTPQGFVTAVNAAYQSQRYWYGKEDGVFMSETGTDIWINQSQKTYANQVSQYNGLTGSYGYINNTWKNWWIGVNQANAGIGRIDDAGFTDVKEKNKRLAELRFIRAFYYWHIVETWGNVMLRTKEITEYENTAERSTFKDIYDLIFSDLEFAKDNLPNDWGAEYSRATKKSALGMLARAYLSRGYYPDANATECFTKARDYAKDVIDNKGTYGVDLYLTPADLWKPENNKKNKEALYIISNSAASTAYNYDKDGNKEHQYFLANYSTSRPGLKATKEYGRDGGRLLMPTKYLLKLFEPGDLRYDATFQEKWYNNVDTAFQWWDPANKNYQSLYKLNNNKDISVYNNHLTIEPKALALWISRDPIPNKATVNYVAYDIDDIYNATTGKSKDPNGSYPALKKLMDPLRSTDVTSQYGTNDILVIRLAEMYMVAGEAEYKLNNAATAADLFNKVRQRAGATDITGAQITPGWILDERAREFCGEHMRWFDLKRILRGDEWAQYIINRNPDITLIKANHWLRPISQTELNGLVNAIDFGQNQGYN</sequence>
<dbReference type="RefSeq" id="WP_209142212.1">
    <property type="nucleotide sequence ID" value="NZ_JAGHKO010000011.1"/>
</dbReference>
<dbReference type="Pfam" id="PF07980">
    <property type="entry name" value="SusD_RagB"/>
    <property type="match status" value="1"/>
</dbReference>
<comment type="similarity">
    <text evidence="2">Belongs to the SusD family.</text>
</comment>
<dbReference type="Pfam" id="PF14322">
    <property type="entry name" value="SusD-like_3"/>
    <property type="match status" value="1"/>
</dbReference>
<dbReference type="PROSITE" id="PS51257">
    <property type="entry name" value="PROKAR_LIPOPROTEIN"/>
    <property type="match status" value="1"/>
</dbReference>
<organism evidence="8 9">
    <name type="scientific">Niastella soli</name>
    <dbReference type="NCBI Taxonomy" id="2821487"/>
    <lineage>
        <taxon>Bacteria</taxon>
        <taxon>Pseudomonadati</taxon>
        <taxon>Bacteroidota</taxon>
        <taxon>Chitinophagia</taxon>
        <taxon>Chitinophagales</taxon>
        <taxon>Chitinophagaceae</taxon>
        <taxon>Niastella</taxon>
    </lineage>
</organism>
<proteinExistence type="inferred from homology"/>
<reference evidence="8 9" key="1">
    <citation type="submission" date="2021-03" db="EMBL/GenBank/DDBJ databases">
        <title>Assistant Professor.</title>
        <authorList>
            <person name="Huq M.A."/>
        </authorList>
    </citation>
    <scope>NUCLEOTIDE SEQUENCE [LARGE SCALE GENOMIC DNA]</scope>
    <source>
        <strain evidence="8 9">MAH-29</strain>
    </source>
</reference>
<comment type="caution">
    <text evidence="8">The sequence shown here is derived from an EMBL/GenBank/DDBJ whole genome shotgun (WGS) entry which is preliminary data.</text>
</comment>
<dbReference type="InterPro" id="IPR033985">
    <property type="entry name" value="SusD-like_N"/>
</dbReference>